<dbReference type="GO" id="GO:0032040">
    <property type="term" value="C:small-subunit processome"/>
    <property type="evidence" value="ECO:0007669"/>
    <property type="project" value="TreeGrafter"/>
</dbReference>
<evidence type="ECO:0000313" key="8">
    <source>
        <dbReference type="EMBL" id="KAJ6639809.1"/>
    </source>
</evidence>
<name>A0A9Q0MYJ8_9DIPT</name>
<dbReference type="InterPro" id="IPR056907">
    <property type="entry name" value="UTP6_C"/>
</dbReference>
<evidence type="ECO:0000256" key="3">
    <source>
        <dbReference type="ARBA" id="ARBA00022552"/>
    </source>
</evidence>
<dbReference type="InterPro" id="IPR013949">
    <property type="entry name" value="Utp6"/>
</dbReference>
<evidence type="ECO:0000256" key="1">
    <source>
        <dbReference type="ARBA" id="ARBA00004604"/>
    </source>
</evidence>
<dbReference type="GO" id="GO:0034388">
    <property type="term" value="C:Pwp2p-containing subcomplex of 90S preribosome"/>
    <property type="evidence" value="ECO:0007669"/>
    <property type="project" value="TreeGrafter"/>
</dbReference>
<dbReference type="SUPFAM" id="SSF48452">
    <property type="entry name" value="TPR-like"/>
    <property type="match status" value="2"/>
</dbReference>
<dbReference type="InterPro" id="IPR003107">
    <property type="entry name" value="HAT"/>
</dbReference>
<keyword evidence="4" id="KW-0677">Repeat</keyword>
<dbReference type="PANTHER" id="PTHR23271">
    <property type="entry name" value="HEPATOCELLULAR CARCINOMA-ASSOCIATED ANTIGEN 66"/>
    <property type="match status" value="1"/>
</dbReference>
<keyword evidence="9" id="KW-1185">Reference proteome</keyword>
<dbReference type="InterPro" id="IPR011990">
    <property type="entry name" value="TPR-like_helical_dom_sf"/>
</dbReference>
<comment type="caution">
    <text evidence="8">The sequence shown here is derived from an EMBL/GenBank/DDBJ whole genome shotgun (WGS) entry which is preliminary data.</text>
</comment>
<dbReference type="PANTHER" id="PTHR23271:SF1">
    <property type="entry name" value="U3 SMALL NUCLEOLAR RNA-ASSOCIATED PROTEIN 6 HOMOLOG"/>
    <property type="match status" value="1"/>
</dbReference>
<evidence type="ECO:0000313" key="9">
    <source>
        <dbReference type="Proteomes" id="UP001151699"/>
    </source>
</evidence>
<evidence type="ECO:0000256" key="5">
    <source>
        <dbReference type="ARBA" id="ARBA00023242"/>
    </source>
</evidence>
<gene>
    <name evidence="8" type="primary">Utp6</name>
    <name evidence="8" type="ORF">Bhyg_12556</name>
</gene>
<dbReference type="AlphaFoldDB" id="A0A9Q0MYJ8"/>
<evidence type="ECO:0000259" key="6">
    <source>
        <dbReference type="Pfam" id="PF08640"/>
    </source>
</evidence>
<dbReference type="GO" id="GO:0000462">
    <property type="term" value="P:maturation of SSU-rRNA from tricistronic rRNA transcript (SSU-rRNA, 5.8S rRNA, LSU-rRNA)"/>
    <property type="evidence" value="ECO:0007669"/>
    <property type="project" value="InterPro"/>
</dbReference>
<comment type="similarity">
    <text evidence="2">Belongs to the UTP6 family.</text>
</comment>
<dbReference type="Gene3D" id="1.25.40.10">
    <property type="entry name" value="Tetratricopeptide repeat domain"/>
    <property type="match status" value="3"/>
</dbReference>
<dbReference type="InterPro" id="IPR055347">
    <property type="entry name" value="UTP6_N"/>
</dbReference>
<reference evidence="8" key="1">
    <citation type="submission" date="2022-07" db="EMBL/GenBank/DDBJ databases">
        <authorList>
            <person name="Trinca V."/>
            <person name="Uliana J.V.C."/>
            <person name="Torres T.T."/>
            <person name="Ward R.J."/>
            <person name="Monesi N."/>
        </authorList>
    </citation>
    <scope>NUCLEOTIDE SEQUENCE</scope>
    <source>
        <strain evidence="8">HSMRA1968</strain>
        <tissue evidence="8">Whole embryos</tissue>
    </source>
</reference>
<dbReference type="SMART" id="SM00386">
    <property type="entry name" value="HAT"/>
    <property type="match status" value="7"/>
</dbReference>
<proteinExistence type="inferred from homology"/>
<dbReference type="Proteomes" id="UP001151699">
    <property type="component" value="Chromosome X"/>
</dbReference>
<keyword evidence="5" id="KW-0539">Nucleus</keyword>
<dbReference type="OrthoDB" id="28112at2759"/>
<evidence type="ECO:0000256" key="4">
    <source>
        <dbReference type="ARBA" id="ARBA00022737"/>
    </source>
</evidence>
<evidence type="ECO:0000259" key="7">
    <source>
        <dbReference type="Pfam" id="PF24892"/>
    </source>
</evidence>
<feature type="domain" description="U3 small nucleolar RNA-associated protein 6 homolog C-terminal" evidence="7">
    <location>
        <begin position="298"/>
        <end position="562"/>
    </location>
</feature>
<feature type="domain" description="U3 small nucleolar RNA-associated protein 6 N-terminal" evidence="6">
    <location>
        <begin position="9"/>
        <end position="74"/>
    </location>
</feature>
<protein>
    <submittedName>
        <fullName evidence="8">U3 small nucleolar RNA-associated protein 6 like</fullName>
    </submittedName>
</protein>
<dbReference type="GO" id="GO:0030515">
    <property type="term" value="F:snoRNA binding"/>
    <property type="evidence" value="ECO:0007669"/>
    <property type="project" value="InterPro"/>
</dbReference>
<dbReference type="Pfam" id="PF08640">
    <property type="entry name" value="U3_assoc_6"/>
    <property type="match status" value="1"/>
</dbReference>
<evidence type="ECO:0000256" key="2">
    <source>
        <dbReference type="ARBA" id="ARBA00010734"/>
    </source>
</evidence>
<dbReference type="EMBL" id="WJQU01000003">
    <property type="protein sequence ID" value="KAJ6639809.1"/>
    <property type="molecule type" value="Genomic_DNA"/>
</dbReference>
<dbReference type="Pfam" id="PF24892">
    <property type="entry name" value="UTP6_C"/>
    <property type="match status" value="1"/>
</dbReference>
<accession>A0A9Q0MYJ8</accession>
<organism evidence="8 9">
    <name type="scientific">Pseudolycoriella hygida</name>
    <dbReference type="NCBI Taxonomy" id="35572"/>
    <lineage>
        <taxon>Eukaryota</taxon>
        <taxon>Metazoa</taxon>
        <taxon>Ecdysozoa</taxon>
        <taxon>Arthropoda</taxon>
        <taxon>Hexapoda</taxon>
        <taxon>Insecta</taxon>
        <taxon>Pterygota</taxon>
        <taxon>Neoptera</taxon>
        <taxon>Endopterygota</taxon>
        <taxon>Diptera</taxon>
        <taxon>Nematocera</taxon>
        <taxon>Sciaroidea</taxon>
        <taxon>Sciaridae</taxon>
        <taxon>Pseudolycoriella</taxon>
    </lineage>
</organism>
<sequence length="584" mass="68888">MSERVEMRMEQSIPEYEQMRVTKIFDNNEINNIIRQREQFEYKLARQQKEVVDYLDYIRYERSLMMLVKGRNYKEHKLINLIVQRIKGLYNQLTKRFPSRKPLWDEYFNFLTSKQSKSDNSEISALLDNMLMHHRHNVEVWLKYIKWERAIQMNEKKVRNLLMRALMDHKNNEDLHIEFIDVELSNHQQVGEQVVLDRVMLLYNNAKLVYNEEKPAERMKSLSFKAAILDKLGKFSFTKEIQLKILDDMQSNKNCETELFWHIMARRELNGQITLDQERNKRLEGNSSAYESERVKIQRCVNVYKGATSKINTVQMWTFYIRTMLELNENVKTLPILKRSMLGCAFKAAFAAKKISELLCLQYLVIMFGTGAADNVISNIIDESLDIYPNSISLWETKMKFYIDHKDEAKVKETFTNAKRKLGNESHSIWSLYLKYLFALNKKDEMKKLFEEIVLQPHANFASLKVDSIDFTATLFGVNEARKFFRDAILAFPCLEMYNKMSEIEELQVKPDVNSWRKCLYLASMNYGADNVDVWLNFVKFELKHGDPKRASGIAEQAVKTLKKEHVDAFIFSRDALQQGMVAP</sequence>
<comment type="subcellular location">
    <subcellularLocation>
        <location evidence="1">Nucleus</location>
        <location evidence="1">Nucleolus</location>
    </subcellularLocation>
</comment>
<keyword evidence="3" id="KW-0698">rRNA processing</keyword>